<evidence type="ECO:0000313" key="3">
    <source>
        <dbReference type="Proteomes" id="UP000616779"/>
    </source>
</evidence>
<protein>
    <submittedName>
        <fullName evidence="2">Uncharacterized protein</fullName>
    </submittedName>
</protein>
<reference evidence="2 3" key="1">
    <citation type="submission" date="2019-10" db="EMBL/GenBank/DDBJ databases">
        <title>Description of Paenibacillus terrestris sp. nov.</title>
        <authorList>
            <person name="Carlier A."/>
            <person name="Qi S."/>
        </authorList>
    </citation>
    <scope>NUCLEOTIDE SEQUENCE [LARGE SCALE GENOMIC DNA]</scope>
    <source>
        <strain evidence="2 3">LMG 31458</strain>
    </source>
</reference>
<evidence type="ECO:0000256" key="1">
    <source>
        <dbReference type="SAM" id="Phobius"/>
    </source>
</evidence>
<keyword evidence="1" id="KW-0472">Membrane</keyword>
<dbReference type="Proteomes" id="UP000616779">
    <property type="component" value="Unassembled WGS sequence"/>
</dbReference>
<proteinExistence type="predicted"/>
<name>A0ABX1Y6G8_9BACL</name>
<keyword evidence="1" id="KW-0812">Transmembrane</keyword>
<keyword evidence="1" id="KW-1133">Transmembrane helix</keyword>
<feature type="transmembrane region" description="Helical" evidence="1">
    <location>
        <begin position="6"/>
        <end position="28"/>
    </location>
</feature>
<accession>A0ABX1Y6G8</accession>
<dbReference type="EMBL" id="WHOA01000219">
    <property type="protein sequence ID" value="NOU75575.1"/>
    <property type="molecule type" value="Genomic_DNA"/>
</dbReference>
<evidence type="ECO:0000313" key="2">
    <source>
        <dbReference type="EMBL" id="NOU75575.1"/>
    </source>
</evidence>
<keyword evidence="3" id="KW-1185">Reference proteome</keyword>
<gene>
    <name evidence="2" type="ORF">GC098_30075</name>
</gene>
<dbReference type="RefSeq" id="WP_171647343.1">
    <property type="nucleotide sequence ID" value="NZ_WHOA01000219.1"/>
</dbReference>
<comment type="caution">
    <text evidence="2">The sequence shown here is derived from an EMBL/GenBank/DDBJ whole genome shotgun (WGS) entry which is preliminary data.</text>
</comment>
<sequence length="112" mass="12549">MSKFKHVGFIITCVVGSVILISVATQLIPTDKTKKSSDGSVSAPRKLSEDEFKRLKQETGAIYNKYGEFRRVSSALSFKPYEIAYNDDSVNEQTKQLIFEGYNGVFEKVGDK</sequence>
<organism evidence="2 3">
    <name type="scientific">Paenibacillus phytorum</name>
    <dbReference type="NCBI Taxonomy" id="2654977"/>
    <lineage>
        <taxon>Bacteria</taxon>
        <taxon>Bacillati</taxon>
        <taxon>Bacillota</taxon>
        <taxon>Bacilli</taxon>
        <taxon>Bacillales</taxon>
        <taxon>Paenibacillaceae</taxon>
        <taxon>Paenibacillus</taxon>
    </lineage>
</organism>